<dbReference type="GO" id="GO:0071555">
    <property type="term" value="P:cell wall organization"/>
    <property type="evidence" value="ECO:0007669"/>
    <property type="project" value="UniProtKB-KW"/>
</dbReference>
<keyword evidence="4" id="KW-0964">Secreted</keyword>
<comment type="caution">
    <text evidence="9">The sequence shown here is derived from an EMBL/GenBank/DDBJ whole genome shotgun (WGS) entry which is preliminary data.</text>
</comment>
<evidence type="ECO:0000256" key="2">
    <source>
        <dbReference type="ARBA" id="ARBA00008834"/>
    </source>
</evidence>
<dbReference type="EMBL" id="PJQY01001874">
    <property type="protein sequence ID" value="PQP98696.1"/>
    <property type="molecule type" value="Genomic_DNA"/>
</dbReference>
<keyword evidence="10" id="KW-1185">Reference proteome</keyword>
<dbReference type="GO" id="GO:0005975">
    <property type="term" value="P:carbohydrate metabolic process"/>
    <property type="evidence" value="ECO:0007669"/>
    <property type="project" value="InterPro"/>
</dbReference>
<dbReference type="OrthoDB" id="187139at2759"/>
<evidence type="ECO:0000256" key="5">
    <source>
        <dbReference type="ARBA" id="ARBA00022801"/>
    </source>
</evidence>
<keyword evidence="3" id="KW-0134">Cell wall</keyword>
<evidence type="ECO:0000256" key="4">
    <source>
        <dbReference type="ARBA" id="ARBA00022525"/>
    </source>
</evidence>
<dbReference type="AlphaFoldDB" id="A0A314Y082"/>
<dbReference type="InterPro" id="IPR012334">
    <property type="entry name" value="Pectin_lyas_fold"/>
</dbReference>
<dbReference type="Pfam" id="PF00295">
    <property type="entry name" value="Glyco_hydro_28"/>
    <property type="match status" value="2"/>
</dbReference>
<name>A0A314Y082_PRUYE</name>
<comment type="similarity">
    <text evidence="2 8">Belongs to the glycosyl hydrolase 28 family.</text>
</comment>
<sequence>MAPKTLDAWKGCESSDWLQFSNLGNLLVDGPGEIDGHGSSWWTTPNQYDTLSCKLLQMNKKNCKPPDALHFHGCDNLKLSGLTHLNSARAHIAISNCNNVLGANGQLEKVVNVHVRDCSFSGTANEARIKTWQGGSGYARNIMFEKITLDGAQNSIIIDQFLL</sequence>
<evidence type="ECO:0000313" key="9">
    <source>
        <dbReference type="EMBL" id="PQP98696.1"/>
    </source>
</evidence>
<protein>
    <submittedName>
        <fullName evidence="9">Putative polygalacturonase</fullName>
    </submittedName>
</protein>
<dbReference type="Proteomes" id="UP000250321">
    <property type="component" value="Unassembled WGS sequence"/>
</dbReference>
<dbReference type="InterPro" id="IPR011050">
    <property type="entry name" value="Pectin_lyase_fold/virulence"/>
</dbReference>
<dbReference type="GO" id="GO:0004650">
    <property type="term" value="F:polygalacturonase activity"/>
    <property type="evidence" value="ECO:0007669"/>
    <property type="project" value="InterPro"/>
</dbReference>
<dbReference type="InterPro" id="IPR000743">
    <property type="entry name" value="Glyco_hydro_28"/>
</dbReference>
<evidence type="ECO:0000313" key="10">
    <source>
        <dbReference type="Proteomes" id="UP000250321"/>
    </source>
</evidence>
<dbReference type="STRING" id="2094558.A0A314Y082"/>
<evidence type="ECO:0000256" key="6">
    <source>
        <dbReference type="ARBA" id="ARBA00023295"/>
    </source>
</evidence>
<keyword evidence="6 8" id="KW-0326">Glycosidase</keyword>
<proteinExistence type="inferred from homology"/>
<gene>
    <name evidence="9" type="ORF">Pyn_14107</name>
</gene>
<evidence type="ECO:0000256" key="3">
    <source>
        <dbReference type="ARBA" id="ARBA00022512"/>
    </source>
</evidence>
<organism evidence="9 10">
    <name type="scientific">Prunus yedoensis var. nudiflora</name>
    <dbReference type="NCBI Taxonomy" id="2094558"/>
    <lineage>
        <taxon>Eukaryota</taxon>
        <taxon>Viridiplantae</taxon>
        <taxon>Streptophyta</taxon>
        <taxon>Embryophyta</taxon>
        <taxon>Tracheophyta</taxon>
        <taxon>Spermatophyta</taxon>
        <taxon>Magnoliopsida</taxon>
        <taxon>eudicotyledons</taxon>
        <taxon>Gunneridae</taxon>
        <taxon>Pentapetalae</taxon>
        <taxon>rosids</taxon>
        <taxon>fabids</taxon>
        <taxon>Rosales</taxon>
        <taxon>Rosaceae</taxon>
        <taxon>Amygdaloideae</taxon>
        <taxon>Amygdaleae</taxon>
        <taxon>Prunus</taxon>
    </lineage>
</organism>
<keyword evidence="5 8" id="KW-0378">Hydrolase</keyword>
<evidence type="ECO:0000256" key="8">
    <source>
        <dbReference type="RuleBase" id="RU361169"/>
    </source>
</evidence>
<comment type="subcellular location">
    <subcellularLocation>
        <location evidence="1">Secreted</location>
        <location evidence="1">Cell wall</location>
    </subcellularLocation>
</comment>
<accession>A0A314Y082</accession>
<evidence type="ECO:0000256" key="7">
    <source>
        <dbReference type="ARBA" id="ARBA00023316"/>
    </source>
</evidence>
<keyword evidence="7" id="KW-0961">Cell wall biogenesis/degradation</keyword>
<reference evidence="9 10" key="1">
    <citation type="submission" date="2018-02" db="EMBL/GenBank/DDBJ databases">
        <title>Draft genome of wild Prunus yedoensis var. nudiflora.</title>
        <authorList>
            <person name="Baek S."/>
            <person name="Kim J.-H."/>
            <person name="Choi K."/>
            <person name="Kim G.-B."/>
            <person name="Cho A."/>
            <person name="Jang H."/>
            <person name="Shin C.-H."/>
            <person name="Yu H.-J."/>
            <person name="Mun J.-H."/>
        </authorList>
    </citation>
    <scope>NUCLEOTIDE SEQUENCE [LARGE SCALE GENOMIC DNA]</scope>
    <source>
        <strain evidence="10">cv. Jeju island</strain>
        <tissue evidence="9">Leaf</tissue>
    </source>
</reference>
<dbReference type="SUPFAM" id="SSF51126">
    <property type="entry name" value="Pectin lyase-like"/>
    <property type="match status" value="1"/>
</dbReference>
<dbReference type="PANTHER" id="PTHR31375">
    <property type="match status" value="1"/>
</dbReference>
<evidence type="ECO:0000256" key="1">
    <source>
        <dbReference type="ARBA" id="ARBA00004191"/>
    </source>
</evidence>
<dbReference type="Gene3D" id="2.160.20.10">
    <property type="entry name" value="Single-stranded right-handed beta-helix, Pectin lyase-like"/>
    <property type="match status" value="2"/>
</dbReference>